<dbReference type="Proteomes" id="UP001519460">
    <property type="component" value="Unassembled WGS sequence"/>
</dbReference>
<accession>A0ABD0J4Q0</accession>
<evidence type="ECO:0000313" key="2">
    <source>
        <dbReference type="Proteomes" id="UP001519460"/>
    </source>
</evidence>
<proteinExistence type="predicted"/>
<organism evidence="1 2">
    <name type="scientific">Batillaria attramentaria</name>
    <dbReference type="NCBI Taxonomy" id="370345"/>
    <lineage>
        <taxon>Eukaryota</taxon>
        <taxon>Metazoa</taxon>
        <taxon>Spiralia</taxon>
        <taxon>Lophotrochozoa</taxon>
        <taxon>Mollusca</taxon>
        <taxon>Gastropoda</taxon>
        <taxon>Caenogastropoda</taxon>
        <taxon>Sorbeoconcha</taxon>
        <taxon>Cerithioidea</taxon>
        <taxon>Batillariidae</taxon>
        <taxon>Batillaria</taxon>
    </lineage>
</organism>
<evidence type="ECO:0000313" key="1">
    <source>
        <dbReference type="EMBL" id="KAK7459724.1"/>
    </source>
</evidence>
<dbReference type="EMBL" id="JACVVK020000655">
    <property type="protein sequence ID" value="KAK7459724.1"/>
    <property type="molecule type" value="Genomic_DNA"/>
</dbReference>
<feature type="non-terminal residue" evidence="1">
    <location>
        <position position="1"/>
    </location>
</feature>
<sequence length="104" mass="11708">RPQKALRAPVRRDCIVIAQEFEIGTLDVGGIIVGQKPWVAEMEDALLPRQRKGCAPHAVSHCLCFRATDLKLMLSERGKAEYMGYLNLTCTLIPKTQEDKDQVR</sequence>
<comment type="caution">
    <text evidence="1">The sequence shown here is derived from an EMBL/GenBank/DDBJ whole genome shotgun (WGS) entry which is preliminary data.</text>
</comment>
<name>A0ABD0J4Q0_9CAEN</name>
<keyword evidence="2" id="KW-1185">Reference proteome</keyword>
<protein>
    <submittedName>
        <fullName evidence="1">Uncharacterized protein</fullName>
    </submittedName>
</protein>
<gene>
    <name evidence="1" type="ORF">BaRGS_00038960</name>
</gene>
<reference evidence="1 2" key="1">
    <citation type="journal article" date="2023" name="Sci. Data">
        <title>Genome assembly of the Korean intertidal mud-creeper Batillaria attramentaria.</title>
        <authorList>
            <person name="Patra A.K."/>
            <person name="Ho P.T."/>
            <person name="Jun S."/>
            <person name="Lee S.J."/>
            <person name="Kim Y."/>
            <person name="Won Y.J."/>
        </authorList>
    </citation>
    <scope>NUCLEOTIDE SEQUENCE [LARGE SCALE GENOMIC DNA]</scope>
    <source>
        <strain evidence="1">Wonlab-2016</strain>
    </source>
</reference>
<dbReference type="AlphaFoldDB" id="A0ABD0J4Q0"/>